<feature type="region of interest" description="Disordered" evidence="7">
    <location>
        <begin position="954"/>
        <end position="1040"/>
    </location>
</feature>
<feature type="region of interest" description="Disordered" evidence="7">
    <location>
        <begin position="349"/>
        <end position="377"/>
    </location>
</feature>
<evidence type="ECO:0000256" key="1">
    <source>
        <dbReference type="ARBA" id="ARBA00007025"/>
    </source>
</evidence>
<evidence type="ECO:0000313" key="11">
    <source>
        <dbReference type="EMBL" id="PLN76070.1"/>
    </source>
</evidence>
<dbReference type="Gene3D" id="3.30.40.10">
    <property type="entry name" value="Zinc/RING finger domain, C3HC4 (zinc finger)"/>
    <property type="match status" value="1"/>
</dbReference>
<dbReference type="GO" id="GO:0005634">
    <property type="term" value="C:nucleus"/>
    <property type="evidence" value="ECO:0007669"/>
    <property type="project" value="TreeGrafter"/>
</dbReference>
<feature type="domain" description="Helicase C-terminal" evidence="10">
    <location>
        <begin position="1055"/>
        <end position="1216"/>
    </location>
</feature>
<evidence type="ECO:0000256" key="3">
    <source>
        <dbReference type="ARBA" id="ARBA00022801"/>
    </source>
</evidence>
<keyword evidence="12" id="KW-1185">Reference proteome</keyword>
<dbReference type="PROSITE" id="PS50089">
    <property type="entry name" value="ZF_RING_2"/>
    <property type="match status" value="1"/>
</dbReference>
<evidence type="ECO:0008006" key="13">
    <source>
        <dbReference type="Google" id="ProtNLM"/>
    </source>
</evidence>
<feature type="compositionally biased region" description="Basic and acidic residues" evidence="7">
    <location>
        <begin position="189"/>
        <end position="203"/>
    </location>
</feature>
<feature type="compositionally biased region" description="Basic and acidic residues" evidence="7">
    <location>
        <begin position="224"/>
        <end position="255"/>
    </location>
</feature>
<evidence type="ECO:0000256" key="5">
    <source>
        <dbReference type="ARBA" id="ARBA00022840"/>
    </source>
</evidence>
<accession>A0A2J5HGJ3</accession>
<evidence type="ECO:0000313" key="12">
    <source>
        <dbReference type="Proteomes" id="UP000235023"/>
    </source>
</evidence>
<keyword evidence="4" id="KW-0347">Helicase</keyword>
<dbReference type="GO" id="GO:0004386">
    <property type="term" value="F:helicase activity"/>
    <property type="evidence" value="ECO:0007669"/>
    <property type="project" value="UniProtKB-KW"/>
</dbReference>
<dbReference type="Gene3D" id="3.40.50.300">
    <property type="entry name" value="P-loop containing nucleotide triphosphate hydrolases"/>
    <property type="match status" value="1"/>
</dbReference>
<proteinExistence type="inferred from homology"/>
<comment type="similarity">
    <text evidence="1">Belongs to the SNF2/RAD54 helicase family.</text>
</comment>
<evidence type="ECO:0000256" key="2">
    <source>
        <dbReference type="ARBA" id="ARBA00022741"/>
    </source>
</evidence>
<keyword evidence="6" id="KW-0862">Zinc</keyword>
<dbReference type="SMART" id="SM00487">
    <property type="entry name" value="DEXDc"/>
    <property type="match status" value="1"/>
</dbReference>
<dbReference type="FunFam" id="3.40.50.10810:FF:000064">
    <property type="entry name" value="SWI/SNF family DNA-dependent ATPase Ris1, putative"/>
    <property type="match status" value="1"/>
</dbReference>
<feature type="compositionally biased region" description="Acidic residues" evidence="7">
    <location>
        <begin position="970"/>
        <end position="987"/>
    </location>
</feature>
<evidence type="ECO:0000256" key="6">
    <source>
        <dbReference type="PROSITE-ProRule" id="PRU00175"/>
    </source>
</evidence>
<dbReference type="AlphaFoldDB" id="A0A2J5HGJ3"/>
<dbReference type="GO" id="GO:0005737">
    <property type="term" value="C:cytoplasm"/>
    <property type="evidence" value="ECO:0007669"/>
    <property type="project" value="TreeGrafter"/>
</dbReference>
<dbReference type="Gene3D" id="3.40.50.10810">
    <property type="entry name" value="Tandem AAA-ATPase domain"/>
    <property type="match status" value="1"/>
</dbReference>
<dbReference type="GO" id="GO:0008094">
    <property type="term" value="F:ATP-dependent activity, acting on DNA"/>
    <property type="evidence" value="ECO:0007669"/>
    <property type="project" value="TreeGrafter"/>
</dbReference>
<dbReference type="InterPro" id="IPR013083">
    <property type="entry name" value="Znf_RING/FYVE/PHD"/>
</dbReference>
<keyword evidence="2" id="KW-0547">Nucleotide-binding</keyword>
<dbReference type="InterPro" id="IPR049730">
    <property type="entry name" value="SNF2/RAD54-like_C"/>
</dbReference>
<dbReference type="FunFam" id="3.40.50.300:FF:002380">
    <property type="entry name" value="SWI/SNF family DNA-dependent ATPase, putative"/>
    <property type="match status" value="1"/>
</dbReference>
<keyword evidence="3" id="KW-0378">Hydrolase</keyword>
<dbReference type="Pfam" id="PF00176">
    <property type="entry name" value="SNF2-rel_dom"/>
    <property type="match status" value="1"/>
</dbReference>
<organism evidence="11 12">
    <name type="scientific">Aspergillus taichungensis</name>
    <dbReference type="NCBI Taxonomy" id="482145"/>
    <lineage>
        <taxon>Eukaryota</taxon>
        <taxon>Fungi</taxon>
        <taxon>Dikarya</taxon>
        <taxon>Ascomycota</taxon>
        <taxon>Pezizomycotina</taxon>
        <taxon>Eurotiomycetes</taxon>
        <taxon>Eurotiomycetidae</taxon>
        <taxon>Eurotiales</taxon>
        <taxon>Aspergillaceae</taxon>
        <taxon>Aspergillus</taxon>
        <taxon>Aspergillus subgen. Circumdati</taxon>
    </lineage>
</organism>
<keyword evidence="5" id="KW-0067">ATP-binding</keyword>
<dbReference type="PROSITE" id="PS51192">
    <property type="entry name" value="HELICASE_ATP_BIND_1"/>
    <property type="match status" value="1"/>
</dbReference>
<feature type="domain" description="Helicase ATP-binding" evidence="9">
    <location>
        <begin position="533"/>
        <end position="725"/>
    </location>
</feature>
<dbReference type="InterPro" id="IPR001841">
    <property type="entry name" value="Znf_RING"/>
</dbReference>
<feature type="region of interest" description="Disordered" evidence="7">
    <location>
        <begin position="396"/>
        <end position="415"/>
    </location>
</feature>
<feature type="compositionally biased region" description="Low complexity" evidence="7">
    <location>
        <begin position="261"/>
        <end position="285"/>
    </location>
</feature>
<dbReference type="Proteomes" id="UP000235023">
    <property type="component" value="Unassembled WGS sequence"/>
</dbReference>
<feature type="compositionally biased region" description="Polar residues" evidence="7">
    <location>
        <begin position="141"/>
        <end position="153"/>
    </location>
</feature>
<dbReference type="GO" id="GO:0005524">
    <property type="term" value="F:ATP binding"/>
    <property type="evidence" value="ECO:0007669"/>
    <property type="project" value="UniProtKB-KW"/>
</dbReference>
<dbReference type="GO" id="GO:0016787">
    <property type="term" value="F:hydrolase activity"/>
    <property type="evidence" value="ECO:0007669"/>
    <property type="project" value="UniProtKB-KW"/>
</dbReference>
<sequence length="1227" mass="137553">MAAGPEAISSTRLQWVNEQMASPTSPSVGDILDDIELNHVILQSLDEERPDAVEDRQDIVNTIRNLEARLAELRGVPQPSESRPSSPPRHQPSASEDLEVLRAQLDGSADNGHRMVVSPPHGRSAMSPPPRPGPPGSGQGTTTVLHSLGSSSAPKRPHTPETDASDDTDDLERPPPKRTLLSRPSPRPNSRDMPDRSFDREGSAESQTDDSLMELLNLGGSDLRALEEAQKELERDIQRRKEQERQDEELARKFEQGYWEPPSSSQSTPSHHSNSPLSSRSQQPPGTMDRHPYPYRTYQNPTLPNPPHRHVEPSALHSMGPSNPKRPAPIYLADSDDSDIAEITAGDFRRNAPPQMPRMTDRPTLPPLPAQPSHSPYNNTWMSSFRKFSSLPSLPNPYASLGGPSRPGPGDMTGRPAPMFGPHVLHSTMSRLNQGKQMLQDAGRSAMADLNFLFPTSRVAPYDLSSDYEVPSYFWEKFEDGVDPKKVNEEIKQLLETIRPDSDIDLKNREGTPEALKLNLLEHQKLGLSWMKTMEENEQKGGILADDMGLGKTIQAISLMVSRPSTDPDRKPTLIVAPVALLQQWKREIERTLRPGKHQLTTYVLHGERRTMAFRDLKHYDVILTTFGTLSSELRRREKYDELHASGTAGEAQARDMLKSMPCLGPSSKWHRIIIDEAQCIKNRHTKAALACCRLNSTHRWCMTGTPMMNNVEELHSLLKFLRIRPYNSLDRFTKDFTRPLKSGSNDARDKAMRQLQVLLKAVLLRRTKESKIDGKPILQLPPRVSEKVHAVFSEDELELYRSLETKTQLQFNKYLAAGTVGRNYSNILVLLLRLRQACCHPHLISDFSVQVNANTDEVDLIANAKAFGSDVVVRLKDNDDLECPCCMDAVDNPLIFFPCGHSTCAECFSRLCDPARAVSQGHDGSVEARCPNCRRNIDPKKNTDHVSFRKVHYNEGPDDAEQPEPAQAADDEPSDDDSDDSDDDDGSLSRFIVDDSDAKTGSSSSQSNSKRKGKAPTKTTKKTIAELKKEASKNQKSKRKYLRRLEKTWIPSAKIEKTLEILESIHAGEAGEKTIIFSQFTSLLDFLEVPIMRRGWGYRRYDGSMKPADRNAAVLEFTDNPNCRVMLVSLKAGNAGLNLVAASQVIIFDPFWNPYIEEQAIDRAHRIGQQRKVQIHRILVESTVEDRILELQDKKRELIEGALDENASKNVSRLGTRELAYLFGVH</sequence>
<dbReference type="SMART" id="SM00490">
    <property type="entry name" value="HELICc"/>
    <property type="match status" value="1"/>
</dbReference>
<dbReference type="SUPFAM" id="SSF57850">
    <property type="entry name" value="RING/U-box"/>
    <property type="match status" value="1"/>
</dbReference>
<dbReference type="InterPro" id="IPR027417">
    <property type="entry name" value="P-loop_NTPase"/>
</dbReference>
<gene>
    <name evidence="11" type="ORF">BDW42DRAFT_26920</name>
</gene>
<dbReference type="InterPro" id="IPR050628">
    <property type="entry name" value="SNF2_RAD54_helicase_TF"/>
</dbReference>
<dbReference type="InterPro" id="IPR000330">
    <property type="entry name" value="SNF2_N"/>
</dbReference>
<dbReference type="CDD" id="cd16449">
    <property type="entry name" value="RING-HC"/>
    <property type="match status" value="1"/>
</dbReference>
<dbReference type="EMBL" id="KZ559628">
    <property type="protein sequence ID" value="PLN76070.1"/>
    <property type="molecule type" value="Genomic_DNA"/>
</dbReference>
<evidence type="ECO:0000259" key="8">
    <source>
        <dbReference type="PROSITE" id="PS50089"/>
    </source>
</evidence>
<dbReference type="CDD" id="cd18008">
    <property type="entry name" value="DEXDc_SHPRH-like"/>
    <property type="match status" value="1"/>
</dbReference>
<feature type="compositionally biased region" description="Basic and acidic residues" evidence="7">
    <location>
        <begin position="1024"/>
        <end position="1034"/>
    </location>
</feature>
<dbReference type="Pfam" id="PF00271">
    <property type="entry name" value="Helicase_C"/>
    <property type="match status" value="1"/>
</dbReference>
<reference evidence="12" key="1">
    <citation type="submission" date="2017-12" db="EMBL/GenBank/DDBJ databases">
        <authorList>
            <consortium name="DOE Joint Genome Institute"/>
            <person name="Mondo S.J."/>
            <person name="Kjaerbolling I."/>
            <person name="Vesth T.C."/>
            <person name="Frisvad J.C."/>
            <person name="Nybo J.L."/>
            <person name="Theobald S."/>
            <person name="Kuo A."/>
            <person name="Bowyer P."/>
            <person name="Matsuda Y."/>
            <person name="Lyhne E.K."/>
            <person name="Kogle M.E."/>
            <person name="Clum A."/>
            <person name="Lipzen A."/>
            <person name="Salamov A."/>
            <person name="Ngan C.Y."/>
            <person name="Daum C."/>
            <person name="Chiniquy J."/>
            <person name="Barry K."/>
            <person name="LaButti K."/>
            <person name="Haridas S."/>
            <person name="Simmons B.A."/>
            <person name="Magnuson J.K."/>
            <person name="Mortensen U.H."/>
            <person name="Larsen T.O."/>
            <person name="Grigoriev I.V."/>
            <person name="Baker S.E."/>
            <person name="Andersen M.R."/>
            <person name="Nordberg H.P."/>
            <person name="Cantor M.N."/>
            <person name="Hua S.X."/>
        </authorList>
    </citation>
    <scope>NUCLEOTIDE SEQUENCE [LARGE SCALE GENOMIC DNA]</scope>
    <source>
        <strain evidence="12">IBT 19404</strain>
    </source>
</reference>
<feature type="domain" description="RING-type" evidence="8">
    <location>
        <begin position="884"/>
        <end position="935"/>
    </location>
</feature>
<dbReference type="PROSITE" id="PS51194">
    <property type="entry name" value="HELICASE_CTER"/>
    <property type="match status" value="1"/>
</dbReference>
<evidence type="ECO:0000256" key="7">
    <source>
        <dbReference type="SAM" id="MobiDB-lite"/>
    </source>
</evidence>
<dbReference type="SUPFAM" id="SSF52540">
    <property type="entry name" value="P-loop containing nucleoside triphosphate hydrolases"/>
    <property type="match status" value="2"/>
</dbReference>
<dbReference type="PANTHER" id="PTHR45626:SF16">
    <property type="entry name" value="ATP-DEPENDENT HELICASE ULS1"/>
    <property type="match status" value="1"/>
</dbReference>
<evidence type="ECO:0000259" key="9">
    <source>
        <dbReference type="PROSITE" id="PS51192"/>
    </source>
</evidence>
<dbReference type="InterPro" id="IPR001650">
    <property type="entry name" value="Helicase_C-like"/>
</dbReference>
<evidence type="ECO:0000256" key="4">
    <source>
        <dbReference type="ARBA" id="ARBA00022806"/>
    </source>
</evidence>
<evidence type="ECO:0000259" key="10">
    <source>
        <dbReference type="PROSITE" id="PS51194"/>
    </source>
</evidence>
<feature type="compositionally biased region" description="Basic residues" evidence="7">
    <location>
        <begin position="1010"/>
        <end position="1022"/>
    </location>
</feature>
<name>A0A2J5HGJ3_9EURO</name>
<feature type="region of interest" description="Disordered" evidence="7">
    <location>
        <begin position="72"/>
        <end position="332"/>
    </location>
</feature>
<dbReference type="CDD" id="cd18793">
    <property type="entry name" value="SF2_C_SNF"/>
    <property type="match status" value="1"/>
</dbReference>
<dbReference type="OrthoDB" id="423559at2759"/>
<dbReference type="GO" id="GO:0000724">
    <property type="term" value="P:double-strand break repair via homologous recombination"/>
    <property type="evidence" value="ECO:0007669"/>
    <property type="project" value="TreeGrafter"/>
</dbReference>
<dbReference type="InterPro" id="IPR038718">
    <property type="entry name" value="SNF2-like_sf"/>
</dbReference>
<dbReference type="PANTHER" id="PTHR45626">
    <property type="entry name" value="TRANSCRIPTION TERMINATION FACTOR 2-RELATED"/>
    <property type="match status" value="1"/>
</dbReference>
<keyword evidence="6" id="KW-0863">Zinc-finger</keyword>
<dbReference type="InterPro" id="IPR014001">
    <property type="entry name" value="Helicase_ATP-bd"/>
</dbReference>
<dbReference type="GO" id="GO:0008270">
    <property type="term" value="F:zinc ion binding"/>
    <property type="evidence" value="ECO:0007669"/>
    <property type="project" value="UniProtKB-KW"/>
</dbReference>
<protein>
    <recommendedName>
        <fullName evidence="13">SWI/SNF family DNA-dependent ATPase Ris1</fullName>
    </recommendedName>
</protein>
<keyword evidence="6" id="KW-0479">Metal-binding</keyword>